<feature type="non-terminal residue" evidence="2">
    <location>
        <position position="1"/>
    </location>
</feature>
<evidence type="ECO:0000313" key="3">
    <source>
        <dbReference type="Proteomes" id="UP000663868"/>
    </source>
</evidence>
<gene>
    <name evidence="2" type="ORF">KXQ929_LOCUS50583</name>
</gene>
<feature type="domain" description="Dienelactone hydrolase" evidence="1">
    <location>
        <begin position="21"/>
        <end position="79"/>
    </location>
</feature>
<proteinExistence type="predicted"/>
<evidence type="ECO:0000259" key="1">
    <source>
        <dbReference type="Pfam" id="PF01738"/>
    </source>
</evidence>
<dbReference type="InterPro" id="IPR002925">
    <property type="entry name" value="Dienelactn_hydro"/>
</dbReference>
<dbReference type="InterPro" id="IPR029058">
    <property type="entry name" value="AB_hydrolase_fold"/>
</dbReference>
<dbReference type="Proteomes" id="UP000663868">
    <property type="component" value="Unassembled WGS sequence"/>
</dbReference>
<organism evidence="2 3">
    <name type="scientific">Adineta steineri</name>
    <dbReference type="NCBI Taxonomy" id="433720"/>
    <lineage>
        <taxon>Eukaryota</taxon>
        <taxon>Metazoa</taxon>
        <taxon>Spiralia</taxon>
        <taxon>Gnathifera</taxon>
        <taxon>Rotifera</taxon>
        <taxon>Eurotatoria</taxon>
        <taxon>Bdelloidea</taxon>
        <taxon>Adinetida</taxon>
        <taxon>Adinetidae</taxon>
        <taxon>Adineta</taxon>
    </lineage>
</organism>
<dbReference type="EMBL" id="CAJOBB010023475">
    <property type="protein sequence ID" value="CAF4393220.1"/>
    <property type="molecule type" value="Genomic_DNA"/>
</dbReference>
<dbReference type="GO" id="GO:0016787">
    <property type="term" value="F:hydrolase activity"/>
    <property type="evidence" value="ECO:0007669"/>
    <property type="project" value="InterPro"/>
</dbReference>
<protein>
    <recommendedName>
        <fullName evidence="1">Dienelactone hydrolase domain-containing protein</fullName>
    </recommendedName>
</protein>
<name>A0A820NSX4_9BILA</name>
<dbReference type="Gene3D" id="3.40.50.1820">
    <property type="entry name" value="alpha/beta hydrolase"/>
    <property type="match status" value="1"/>
</dbReference>
<comment type="caution">
    <text evidence="2">The sequence shown here is derived from an EMBL/GenBank/DDBJ whole genome shotgun (WGS) entry which is preliminary data.</text>
</comment>
<reference evidence="2" key="1">
    <citation type="submission" date="2021-02" db="EMBL/GenBank/DDBJ databases">
        <authorList>
            <person name="Nowell W R."/>
        </authorList>
    </citation>
    <scope>NUCLEOTIDE SEQUENCE</scope>
</reference>
<dbReference type="SUPFAM" id="SSF53474">
    <property type="entry name" value="alpha/beta-Hydrolases"/>
    <property type="match status" value="1"/>
</dbReference>
<evidence type="ECO:0000313" key="2">
    <source>
        <dbReference type="EMBL" id="CAF4393220.1"/>
    </source>
</evidence>
<accession>A0A820NSX4</accession>
<dbReference type="Pfam" id="PF01738">
    <property type="entry name" value="DLH"/>
    <property type="match status" value="1"/>
</dbReference>
<dbReference type="AlphaFoldDB" id="A0A820NSX4"/>
<sequence length="143" mass="16479">ADQSTFAWFLPSKIFSVGMKSIDKVHQLHVPVMYLSGLNDRTIHPKQTKQLFQATTNSKHCQLELYADAGHTDVKQMPDYIKRSYKPFMKAVWRIQNPDQTNLQPPILVTDHGKRRTSSVYECTEQQIQHVQSTNLSSCSCFH</sequence>